<sequence>MVSRRRARGILTALGLYVLAAAMIGYFWMHAYSGQRGLHAKHEIEQQMSELTAELDRLKVEHGQWERKVALLRPSGIDPDLLDERARTLLNLSHPNDLIMMVKGK</sequence>
<dbReference type="KEGG" id="psin:CAK95_23125"/>
<dbReference type="Pfam" id="PF04977">
    <property type="entry name" value="DivIC"/>
    <property type="match status" value="1"/>
</dbReference>
<dbReference type="InterPro" id="IPR007060">
    <property type="entry name" value="FtsL/DivIC"/>
</dbReference>
<gene>
    <name evidence="1" type="ORF">CAK95_23125</name>
</gene>
<dbReference type="OrthoDB" id="9815600at2"/>
<protein>
    <submittedName>
        <fullName evidence="1">Uncharacterized protein</fullName>
    </submittedName>
</protein>
<evidence type="ECO:0000313" key="1">
    <source>
        <dbReference type="EMBL" id="ARQ01674.1"/>
    </source>
</evidence>
<dbReference type="AlphaFoldDB" id="A0A1W6ZWC0"/>
<name>A0A1W6ZWC0_9HYPH</name>
<dbReference type="EMBL" id="CP021112">
    <property type="protein sequence ID" value="ARQ01674.1"/>
    <property type="molecule type" value="Genomic_DNA"/>
</dbReference>
<dbReference type="STRING" id="1235591.CAK95_23125"/>
<evidence type="ECO:0000313" key="2">
    <source>
        <dbReference type="Proteomes" id="UP000194137"/>
    </source>
</evidence>
<keyword evidence="2" id="KW-1185">Reference proteome</keyword>
<accession>A0A1W6ZWC0</accession>
<dbReference type="RefSeq" id="WP_086090065.1">
    <property type="nucleotide sequence ID" value="NZ_CP021112.1"/>
</dbReference>
<proteinExistence type="predicted"/>
<reference evidence="1 2" key="1">
    <citation type="submission" date="2017-05" db="EMBL/GenBank/DDBJ databases">
        <title>Full genome sequence of Pseudorhodoplanes sinuspersici.</title>
        <authorList>
            <person name="Dastgheib S.M.M."/>
            <person name="Shavandi M."/>
            <person name="Tirandaz H."/>
        </authorList>
    </citation>
    <scope>NUCLEOTIDE SEQUENCE [LARGE SCALE GENOMIC DNA]</scope>
    <source>
        <strain evidence="1 2">RIPI110</strain>
    </source>
</reference>
<dbReference type="Proteomes" id="UP000194137">
    <property type="component" value="Chromosome"/>
</dbReference>
<organism evidence="1 2">
    <name type="scientific">Pseudorhodoplanes sinuspersici</name>
    <dbReference type="NCBI Taxonomy" id="1235591"/>
    <lineage>
        <taxon>Bacteria</taxon>
        <taxon>Pseudomonadati</taxon>
        <taxon>Pseudomonadota</taxon>
        <taxon>Alphaproteobacteria</taxon>
        <taxon>Hyphomicrobiales</taxon>
        <taxon>Pseudorhodoplanes</taxon>
    </lineage>
</organism>